<dbReference type="PROSITE" id="PS00018">
    <property type="entry name" value="EF_HAND_1"/>
    <property type="match status" value="2"/>
</dbReference>
<accession>A0A6L5XGR7</accession>
<gene>
    <name evidence="3" type="ORF">FYJ29_12885</name>
</gene>
<evidence type="ECO:0000256" key="1">
    <source>
        <dbReference type="SAM" id="SignalP"/>
    </source>
</evidence>
<dbReference type="InterPro" id="IPR002105">
    <property type="entry name" value="Dockerin_1_rpt"/>
</dbReference>
<evidence type="ECO:0000259" key="2">
    <source>
        <dbReference type="PROSITE" id="PS51766"/>
    </source>
</evidence>
<feature type="chain" id="PRO_5027016487" description="Dockerin domain-containing protein" evidence="1">
    <location>
        <begin position="21"/>
        <end position="459"/>
    </location>
</feature>
<evidence type="ECO:0000313" key="4">
    <source>
        <dbReference type="Proteomes" id="UP000483362"/>
    </source>
</evidence>
<keyword evidence="1" id="KW-0732">Signal</keyword>
<keyword evidence="4" id="KW-1185">Reference proteome</keyword>
<dbReference type="InterPro" id="IPR016134">
    <property type="entry name" value="Dockerin_dom"/>
</dbReference>
<feature type="domain" description="Dockerin" evidence="2">
    <location>
        <begin position="399"/>
        <end position="459"/>
    </location>
</feature>
<reference evidence="3 4" key="1">
    <citation type="submission" date="2019-08" db="EMBL/GenBank/DDBJ databases">
        <title>In-depth cultivation of the pig gut microbiome towards novel bacterial diversity and tailored functional studies.</title>
        <authorList>
            <person name="Wylensek D."/>
            <person name="Hitch T.C.A."/>
            <person name="Clavel T."/>
        </authorList>
    </citation>
    <scope>NUCLEOTIDE SEQUENCE [LARGE SCALE GENOMIC DNA]</scope>
    <source>
        <strain evidence="3 4">Oil-RF-744-WCA-WT-10</strain>
    </source>
</reference>
<proteinExistence type="predicted"/>
<protein>
    <recommendedName>
        <fullName evidence="2">Dockerin domain-containing protein</fullName>
    </recommendedName>
</protein>
<comment type="caution">
    <text evidence="3">The sequence shown here is derived from an EMBL/GenBank/DDBJ whole genome shotgun (WGS) entry which is preliminary data.</text>
</comment>
<dbReference type="Gene3D" id="1.10.1330.10">
    <property type="entry name" value="Dockerin domain"/>
    <property type="match status" value="1"/>
</dbReference>
<dbReference type="AlphaFoldDB" id="A0A6L5XGR7"/>
<name>A0A6L5XGR7_9BACT</name>
<dbReference type="RefSeq" id="WP_154328058.1">
    <property type="nucleotide sequence ID" value="NZ_CP045696.1"/>
</dbReference>
<dbReference type="Proteomes" id="UP000483362">
    <property type="component" value="Unassembled WGS sequence"/>
</dbReference>
<dbReference type="InterPro" id="IPR036439">
    <property type="entry name" value="Dockerin_dom_sf"/>
</dbReference>
<organism evidence="3 4">
    <name type="scientific">Sodaliphilus pleomorphus</name>
    <dbReference type="NCBI Taxonomy" id="2606626"/>
    <lineage>
        <taxon>Bacteria</taxon>
        <taxon>Pseudomonadati</taxon>
        <taxon>Bacteroidota</taxon>
        <taxon>Bacteroidia</taxon>
        <taxon>Bacteroidales</taxon>
        <taxon>Muribaculaceae</taxon>
        <taxon>Sodaliphilus</taxon>
    </lineage>
</organism>
<dbReference type="InterPro" id="IPR018247">
    <property type="entry name" value="EF_Hand_1_Ca_BS"/>
</dbReference>
<sequence>MKHLLLLSALGLLTCASAFATTDNQTYEPVNGIKAVNVWTIDRVHNPETYASMPFVNTYARTATLYNDVVYVSRSDAQSVIIGTDTIPQSVIYRLDAKTGNLLSSLPLTLDGKPYGGLLSANSIGFDNFGHMWVMPYCSGAATATEAHLYSCDPNTGALTLVATLPLGDVVSRIDYFDVIGDITRVNAPCNIKAPGSQVTTIYSWTCAKGSNTWEGGFEGDTYMDITEFFPATAAQWGYAPMIKQILGEDEDTKYNGELFYIDGFNSTPAIYDMTGSKIDDFEKVDASLWPENGTNGVNEFTLDGRNFMVYSKAQYSGDGHGCQVNVVELGEGMSLSGMKKYWQLPADSLGKTSDGGTRIHSIAVQYGTEGGEPCVTLLTYKNYNGLAIYKIGKGVGGGTTTKGDINGDGTINVTDVTALVNKILGSGSYSDSVCDINGDGTVNVTDVTTLVNMILGNK</sequence>
<dbReference type="GO" id="GO:0000272">
    <property type="term" value="P:polysaccharide catabolic process"/>
    <property type="evidence" value="ECO:0007669"/>
    <property type="project" value="InterPro"/>
</dbReference>
<dbReference type="SUPFAM" id="SSF63446">
    <property type="entry name" value="Type I dockerin domain"/>
    <property type="match status" value="1"/>
</dbReference>
<evidence type="ECO:0000313" key="3">
    <source>
        <dbReference type="EMBL" id="MSS18642.1"/>
    </source>
</evidence>
<dbReference type="CDD" id="cd14256">
    <property type="entry name" value="Dockerin_I"/>
    <property type="match status" value="1"/>
</dbReference>
<dbReference type="Pfam" id="PF00404">
    <property type="entry name" value="Dockerin_1"/>
    <property type="match status" value="1"/>
</dbReference>
<dbReference type="EMBL" id="VULT01000028">
    <property type="protein sequence ID" value="MSS18642.1"/>
    <property type="molecule type" value="Genomic_DNA"/>
</dbReference>
<dbReference type="PROSITE" id="PS51766">
    <property type="entry name" value="DOCKERIN"/>
    <property type="match status" value="1"/>
</dbReference>
<dbReference type="GO" id="GO:0004553">
    <property type="term" value="F:hydrolase activity, hydrolyzing O-glycosyl compounds"/>
    <property type="evidence" value="ECO:0007669"/>
    <property type="project" value="InterPro"/>
</dbReference>
<feature type="signal peptide" evidence="1">
    <location>
        <begin position="1"/>
        <end position="20"/>
    </location>
</feature>